<sequence>MLDFVILATLSGLATLMNLPDVTAHSTRSHSARGHLNFACPKKTWLEKNPPSKISNRIQVAECAREVRLHSSQVQVYAYFVVDHSMDLAEGCPHGTCYAFETLPGMDELEISPDCYSYTWNFMGGFAGVGTREIYDHRTQESNSAPPLVAWKTPPNHLLHNRKRAVHAHVNGSVKPWPSNVGKMLGLVDPPFGQPKCGKSCEINTDPGVPVSQKGTYKPARAAQLRNFEPIRSKSWPTCPTTPDGKVKFSNPNPQSTDNPYCQVFVDSEACTSEQSVGKWEKPIDCTANPNTKGCVRRTIAMPPTISECIKKPILCDPNFAHPN</sequence>
<dbReference type="Proteomes" id="UP000765509">
    <property type="component" value="Unassembled WGS sequence"/>
</dbReference>
<evidence type="ECO:0000313" key="2">
    <source>
        <dbReference type="EMBL" id="MBW0465556.1"/>
    </source>
</evidence>
<gene>
    <name evidence="2" type="ORF">O181_005271</name>
</gene>
<name>A0A9Q3BGZ3_9BASI</name>
<dbReference type="EMBL" id="AVOT02001073">
    <property type="protein sequence ID" value="MBW0465556.1"/>
    <property type="molecule type" value="Genomic_DNA"/>
</dbReference>
<feature type="chain" id="PRO_5040335044" evidence="1">
    <location>
        <begin position="25"/>
        <end position="324"/>
    </location>
</feature>
<keyword evidence="3" id="KW-1185">Reference proteome</keyword>
<evidence type="ECO:0000256" key="1">
    <source>
        <dbReference type="SAM" id="SignalP"/>
    </source>
</evidence>
<protein>
    <submittedName>
        <fullName evidence="2">Uncharacterized protein</fullName>
    </submittedName>
</protein>
<dbReference type="PANTHER" id="PTHR35396:SF1">
    <property type="entry name" value="SMALL SECRETED PROTEIN"/>
    <property type="match status" value="1"/>
</dbReference>
<comment type="caution">
    <text evidence="2">The sequence shown here is derived from an EMBL/GenBank/DDBJ whole genome shotgun (WGS) entry which is preliminary data.</text>
</comment>
<organism evidence="2 3">
    <name type="scientific">Austropuccinia psidii MF-1</name>
    <dbReference type="NCBI Taxonomy" id="1389203"/>
    <lineage>
        <taxon>Eukaryota</taxon>
        <taxon>Fungi</taxon>
        <taxon>Dikarya</taxon>
        <taxon>Basidiomycota</taxon>
        <taxon>Pucciniomycotina</taxon>
        <taxon>Pucciniomycetes</taxon>
        <taxon>Pucciniales</taxon>
        <taxon>Sphaerophragmiaceae</taxon>
        <taxon>Austropuccinia</taxon>
    </lineage>
</organism>
<evidence type="ECO:0000313" key="3">
    <source>
        <dbReference type="Proteomes" id="UP000765509"/>
    </source>
</evidence>
<keyword evidence="1" id="KW-0732">Signal</keyword>
<reference evidence="2" key="1">
    <citation type="submission" date="2021-03" db="EMBL/GenBank/DDBJ databases">
        <title>Draft genome sequence of rust myrtle Austropuccinia psidii MF-1, a brazilian biotype.</title>
        <authorList>
            <person name="Quecine M.C."/>
            <person name="Pachon D.M.R."/>
            <person name="Bonatelli M.L."/>
            <person name="Correr F.H."/>
            <person name="Franceschini L.M."/>
            <person name="Leite T.F."/>
            <person name="Margarido G.R.A."/>
            <person name="Almeida C.A."/>
            <person name="Ferrarezi J.A."/>
            <person name="Labate C.A."/>
        </authorList>
    </citation>
    <scope>NUCLEOTIDE SEQUENCE</scope>
    <source>
        <strain evidence="2">MF-1</strain>
    </source>
</reference>
<accession>A0A9Q3BGZ3</accession>
<proteinExistence type="predicted"/>
<dbReference type="PANTHER" id="PTHR35396">
    <property type="entry name" value="SMALL SECRETED PROTEIN"/>
    <property type="match status" value="1"/>
</dbReference>
<feature type="signal peptide" evidence="1">
    <location>
        <begin position="1"/>
        <end position="24"/>
    </location>
</feature>
<dbReference type="OrthoDB" id="160054at2759"/>
<dbReference type="AlphaFoldDB" id="A0A9Q3BGZ3"/>